<accession>A0A9P5TBI0</accession>
<evidence type="ECO:0000313" key="6">
    <source>
        <dbReference type="EMBL" id="KAF8483664.1"/>
    </source>
</evidence>
<dbReference type="AlphaFoldDB" id="A0A9P5TBI0"/>
<dbReference type="PANTHER" id="PTHR12935:SF0">
    <property type="entry name" value="GAMMA-GLUTAMYLCYCLOTRANSFERASE"/>
    <property type="match status" value="1"/>
</dbReference>
<dbReference type="InterPro" id="IPR009288">
    <property type="entry name" value="AIG2-like_dom"/>
</dbReference>
<dbReference type="SUPFAM" id="SSF110857">
    <property type="entry name" value="Gamma-glutamyl cyclotransferase-like"/>
    <property type="match status" value="1"/>
</dbReference>
<dbReference type="GO" id="GO:0003839">
    <property type="term" value="F:gamma-glutamylcyclotransferase activity"/>
    <property type="evidence" value="ECO:0007669"/>
    <property type="project" value="UniProtKB-EC"/>
</dbReference>
<reference evidence="6" key="1">
    <citation type="submission" date="2019-10" db="EMBL/GenBank/DDBJ databases">
        <authorList>
            <consortium name="DOE Joint Genome Institute"/>
            <person name="Kuo A."/>
            <person name="Miyauchi S."/>
            <person name="Kiss E."/>
            <person name="Drula E."/>
            <person name="Kohler A."/>
            <person name="Sanchez-Garcia M."/>
            <person name="Andreopoulos B."/>
            <person name="Barry K.W."/>
            <person name="Bonito G."/>
            <person name="Buee M."/>
            <person name="Carver A."/>
            <person name="Chen C."/>
            <person name="Cichocki N."/>
            <person name="Clum A."/>
            <person name="Culley D."/>
            <person name="Crous P.W."/>
            <person name="Fauchery L."/>
            <person name="Girlanda M."/>
            <person name="Hayes R."/>
            <person name="Keri Z."/>
            <person name="LaButti K."/>
            <person name="Lipzen A."/>
            <person name="Lombard V."/>
            <person name="Magnuson J."/>
            <person name="Maillard F."/>
            <person name="Morin E."/>
            <person name="Murat C."/>
            <person name="Nolan M."/>
            <person name="Ohm R."/>
            <person name="Pangilinan J."/>
            <person name="Pereira M."/>
            <person name="Perotto S."/>
            <person name="Peter M."/>
            <person name="Riley R."/>
            <person name="Sitrit Y."/>
            <person name="Stielow B."/>
            <person name="Szollosi G."/>
            <person name="Zifcakova L."/>
            <person name="Stursova M."/>
            <person name="Spatafora J.W."/>
            <person name="Tedersoo L."/>
            <person name="Vaario L.-M."/>
            <person name="Yamada A."/>
            <person name="Yan M."/>
            <person name="Wang P."/>
            <person name="Xu J."/>
            <person name="Bruns T."/>
            <person name="Baldrian P."/>
            <person name="Vilgalys R."/>
            <person name="Henrissat B."/>
            <person name="Grigoriev I.V."/>
            <person name="Hibbett D."/>
            <person name="Nagy L.G."/>
            <person name="Martin F.M."/>
        </authorList>
    </citation>
    <scope>NUCLEOTIDE SEQUENCE</scope>
    <source>
        <strain evidence="6">Prilba</strain>
    </source>
</reference>
<dbReference type="EMBL" id="WHVB01000004">
    <property type="protein sequence ID" value="KAF8483664.1"/>
    <property type="molecule type" value="Genomic_DNA"/>
</dbReference>
<evidence type="ECO:0000256" key="4">
    <source>
        <dbReference type="PIRSR" id="PIRSR617939-2"/>
    </source>
</evidence>
<comment type="caution">
    <text evidence="6">The sequence shown here is derived from an EMBL/GenBank/DDBJ whole genome shotgun (WGS) entry which is preliminary data.</text>
</comment>
<name>A0A9P5TBI0_9AGAM</name>
<dbReference type="EC" id="4.3.2.9" evidence="1"/>
<dbReference type="InterPro" id="IPR013024">
    <property type="entry name" value="GGCT-like"/>
</dbReference>
<reference evidence="6" key="2">
    <citation type="journal article" date="2020" name="Nat. Commun.">
        <title>Large-scale genome sequencing of mycorrhizal fungi provides insights into the early evolution of symbiotic traits.</title>
        <authorList>
            <person name="Miyauchi S."/>
            <person name="Kiss E."/>
            <person name="Kuo A."/>
            <person name="Drula E."/>
            <person name="Kohler A."/>
            <person name="Sanchez-Garcia M."/>
            <person name="Morin E."/>
            <person name="Andreopoulos B."/>
            <person name="Barry K.W."/>
            <person name="Bonito G."/>
            <person name="Buee M."/>
            <person name="Carver A."/>
            <person name="Chen C."/>
            <person name="Cichocki N."/>
            <person name="Clum A."/>
            <person name="Culley D."/>
            <person name="Crous P.W."/>
            <person name="Fauchery L."/>
            <person name="Girlanda M."/>
            <person name="Hayes R.D."/>
            <person name="Keri Z."/>
            <person name="LaButti K."/>
            <person name="Lipzen A."/>
            <person name="Lombard V."/>
            <person name="Magnuson J."/>
            <person name="Maillard F."/>
            <person name="Murat C."/>
            <person name="Nolan M."/>
            <person name="Ohm R.A."/>
            <person name="Pangilinan J."/>
            <person name="Pereira M.F."/>
            <person name="Perotto S."/>
            <person name="Peter M."/>
            <person name="Pfister S."/>
            <person name="Riley R."/>
            <person name="Sitrit Y."/>
            <person name="Stielow J.B."/>
            <person name="Szollosi G."/>
            <person name="Zifcakova L."/>
            <person name="Stursova M."/>
            <person name="Spatafora J.W."/>
            <person name="Tedersoo L."/>
            <person name="Vaario L.M."/>
            <person name="Yamada A."/>
            <person name="Yan M."/>
            <person name="Wang P."/>
            <person name="Xu J."/>
            <person name="Bruns T."/>
            <person name="Baldrian P."/>
            <person name="Vilgalys R."/>
            <person name="Dunand C."/>
            <person name="Henrissat B."/>
            <person name="Grigoriev I.V."/>
            <person name="Hibbett D."/>
            <person name="Nagy L.G."/>
            <person name="Martin F.M."/>
        </authorList>
    </citation>
    <scope>NUCLEOTIDE SEQUENCE</scope>
    <source>
        <strain evidence="6">Prilba</strain>
    </source>
</reference>
<feature type="binding site" evidence="4">
    <location>
        <begin position="12"/>
        <end position="17"/>
    </location>
    <ligand>
        <name>substrate</name>
    </ligand>
</feature>
<evidence type="ECO:0000256" key="1">
    <source>
        <dbReference type="ARBA" id="ARBA00012346"/>
    </source>
</evidence>
<dbReference type="PANTHER" id="PTHR12935">
    <property type="entry name" value="GAMMA-GLUTAMYLCYCLOTRANSFERASE"/>
    <property type="match status" value="1"/>
</dbReference>
<evidence type="ECO:0000256" key="3">
    <source>
        <dbReference type="PIRSR" id="PIRSR617939-1"/>
    </source>
</evidence>
<evidence type="ECO:0000313" key="7">
    <source>
        <dbReference type="Proteomes" id="UP000759537"/>
    </source>
</evidence>
<sequence length="165" mass="18867">MSDVLETAQTLYFGYGSNVWIDQMNRRCPESRYVGTAVLQDWCWIINQRGYANVIPSPGDHVLGFIYELNPTDEASLDRYESAPRIYEKRTMPVQLISSPSDGETVTKKTTNALVYIDFVNTSRDVPKAEYIHRINMALQDGLKMGISQSYIDKYIRPFIPAESQ</sequence>
<dbReference type="Gene3D" id="3.10.490.10">
    <property type="entry name" value="Gamma-glutamyl cyclotransferase-like"/>
    <property type="match status" value="1"/>
</dbReference>
<keyword evidence="2" id="KW-0456">Lyase</keyword>
<dbReference type="InterPro" id="IPR036568">
    <property type="entry name" value="GGCT-like_sf"/>
</dbReference>
<keyword evidence="7" id="KW-1185">Reference proteome</keyword>
<feature type="binding site" evidence="4">
    <location>
        <position position="131"/>
    </location>
    <ligand>
        <name>substrate</name>
    </ligand>
</feature>
<organism evidence="6 7">
    <name type="scientific">Russula ochroleuca</name>
    <dbReference type="NCBI Taxonomy" id="152965"/>
    <lineage>
        <taxon>Eukaryota</taxon>
        <taxon>Fungi</taxon>
        <taxon>Dikarya</taxon>
        <taxon>Basidiomycota</taxon>
        <taxon>Agaricomycotina</taxon>
        <taxon>Agaricomycetes</taxon>
        <taxon>Russulales</taxon>
        <taxon>Russulaceae</taxon>
        <taxon>Russula</taxon>
    </lineage>
</organism>
<dbReference type="Proteomes" id="UP000759537">
    <property type="component" value="Unassembled WGS sequence"/>
</dbReference>
<proteinExistence type="predicted"/>
<feature type="domain" description="Gamma-glutamylcyclotransferase AIG2-like" evidence="5">
    <location>
        <begin position="12"/>
        <end position="117"/>
    </location>
</feature>
<evidence type="ECO:0000256" key="2">
    <source>
        <dbReference type="ARBA" id="ARBA00023239"/>
    </source>
</evidence>
<feature type="active site" description="Proton acceptor" evidence="3">
    <location>
        <position position="81"/>
    </location>
</feature>
<dbReference type="OrthoDB" id="2924818at2759"/>
<dbReference type="Pfam" id="PF06094">
    <property type="entry name" value="GGACT"/>
    <property type="match status" value="1"/>
</dbReference>
<gene>
    <name evidence="6" type="ORF">DFH94DRAFT_723342</name>
</gene>
<dbReference type="InterPro" id="IPR017939">
    <property type="entry name" value="G-Glutamylcylcotransferase"/>
</dbReference>
<evidence type="ECO:0000259" key="5">
    <source>
        <dbReference type="Pfam" id="PF06094"/>
    </source>
</evidence>
<dbReference type="CDD" id="cd06661">
    <property type="entry name" value="GGCT_like"/>
    <property type="match status" value="1"/>
</dbReference>
<protein>
    <recommendedName>
        <fullName evidence="1">gamma-glutamylcyclotransferase</fullName>
        <ecNumber evidence="1">4.3.2.9</ecNumber>
    </recommendedName>
</protein>